<dbReference type="PANTHER" id="PTHR24223:SF443">
    <property type="entry name" value="MULTIDRUG-RESISTANCE LIKE PROTEIN 1, ISOFORM I"/>
    <property type="match status" value="1"/>
</dbReference>
<keyword evidence="5" id="KW-0547">Nucleotide-binding</keyword>
<dbReference type="Proteomes" id="UP000243217">
    <property type="component" value="Unassembled WGS sequence"/>
</dbReference>
<keyword evidence="8 9" id="KW-0472">Membrane</keyword>
<dbReference type="SUPFAM" id="SSF90123">
    <property type="entry name" value="ABC transporter transmembrane region"/>
    <property type="match status" value="1"/>
</dbReference>
<gene>
    <name evidence="11" type="ORF">THRCLA_23194</name>
</gene>
<keyword evidence="7 9" id="KW-1133">Transmembrane helix</keyword>
<evidence type="ECO:0000256" key="5">
    <source>
        <dbReference type="ARBA" id="ARBA00022741"/>
    </source>
</evidence>
<evidence type="ECO:0000256" key="1">
    <source>
        <dbReference type="ARBA" id="ARBA00004127"/>
    </source>
</evidence>
<feature type="transmembrane region" description="Helical" evidence="9">
    <location>
        <begin position="51"/>
        <end position="72"/>
    </location>
</feature>
<dbReference type="GO" id="GO:0012505">
    <property type="term" value="C:endomembrane system"/>
    <property type="evidence" value="ECO:0007669"/>
    <property type="project" value="UniProtKB-SubCell"/>
</dbReference>
<evidence type="ECO:0000256" key="2">
    <source>
        <dbReference type="ARBA" id="ARBA00022448"/>
    </source>
</evidence>
<dbReference type="OrthoDB" id="74853at2759"/>
<dbReference type="InterPro" id="IPR050173">
    <property type="entry name" value="ABC_transporter_C-like"/>
</dbReference>
<comment type="subcellular location">
    <subcellularLocation>
        <location evidence="1">Endomembrane system</location>
        <topology evidence="1">Multi-pass membrane protein</topology>
    </subcellularLocation>
</comment>
<feature type="domain" description="ABC transmembrane type-1" evidence="10">
    <location>
        <begin position="1"/>
        <end position="145"/>
    </location>
</feature>
<dbReference type="GO" id="GO:0005524">
    <property type="term" value="F:ATP binding"/>
    <property type="evidence" value="ECO:0007669"/>
    <property type="project" value="UniProtKB-KW"/>
</dbReference>
<feature type="transmembrane region" description="Helical" evidence="9">
    <location>
        <begin position="78"/>
        <end position="97"/>
    </location>
</feature>
<dbReference type="InterPro" id="IPR036640">
    <property type="entry name" value="ABC1_TM_sf"/>
</dbReference>
<evidence type="ECO:0000256" key="3">
    <source>
        <dbReference type="ARBA" id="ARBA00022692"/>
    </source>
</evidence>
<comment type="caution">
    <text evidence="11">The sequence shown here is derived from an EMBL/GenBank/DDBJ whole genome shotgun (WGS) entry which is preliminary data.</text>
</comment>
<keyword evidence="3 9" id="KW-0812">Transmembrane</keyword>
<organism evidence="11 12">
    <name type="scientific">Thraustotheca clavata</name>
    <dbReference type="NCBI Taxonomy" id="74557"/>
    <lineage>
        <taxon>Eukaryota</taxon>
        <taxon>Sar</taxon>
        <taxon>Stramenopiles</taxon>
        <taxon>Oomycota</taxon>
        <taxon>Saprolegniomycetes</taxon>
        <taxon>Saprolegniales</taxon>
        <taxon>Achlyaceae</taxon>
        <taxon>Thraustotheca</taxon>
    </lineage>
</organism>
<sequence length="145" mass="16453">MCFETGLRLRSAIVTAVYQKSLVLSASAKGQKSTGEITNLMSIDAQRLQEITNYLHAIWYAFFQIIVSSYLLYLQLGVAFVAGLLVILLLIPITASISKIMRSLQQRLMQVKDERVKVVYEVLSGIKVIKLQTWENSFTTRVMEF</sequence>
<feature type="non-terminal residue" evidence="11">
    <location>
        <position position="145"/>
    </location>
</feature>
<dbReference type="STRING" id="74557.A0A1V9YBD0"/>
<dbReference type="PANTHER" id="PTHR24223">
    <property type="entry name" value="ATP-BINDING CASSETTE SUB-FAMILY C"/>
    <property type="match status" value="1"/>
</dbReference>
<reference evidence="11 12" key="1">
    <citation type="journal article" date="2014" name="Genome Biol. Evol.">
        <title>The secreted proteins of Achlya hypogyna and Thraustotheca clavata identify the ancestral oomycete secretome and reveal gene acquisitions by horizontal gene transfer.</title>
        <authorList>
            <person name="Misner I."/>
            <person name="Blouin N."/>
            <person name="Leonard G."/>
            <person name="Richards T.A."/>
            <person name="Lane C.E."/>
        </authorList>
    </citation>
    <scope>NUCLEOTIDE SEQUENCE [LARGE SCALE GENOMIC DNA]</scope>
    <source>
        <strain evidence="11 12">ATCC 34112</strain>
    </source>
</reference>
<keyword evidence="4" id="KW-0677">Repeat</keyword>
<accession>A0A1V9YBD0</accession>
<keyword evidence="6 11" id="KW-0067">ATP-binding</keyword>
<evidence type="ECO:0000256" key="7">
    <source>
        <dbReference type="ARBA" id="ARBA00022989"/>
    </source>
</evidence>
<evidence type="ECO:0000313" key="12">
    <source>
        <dbReference type="Proteomes" id="UP000243217"/>
    </source>
</evidence>
<name>A0A1V9YBD0_9STRA</name>
<evidence type="ECO:0000313" key="11">
    <source>
        <dbReference type="EMBL" id="OQR83043.1"/>
    </source>
</evidence>
<proteinExistence type="predicted"/>
<dbReference type="AlphaFoldDB" id="A0A1V9YBD0"/>
<dbReference type="EMBL" id="JNBS01004612">
    <property type="protein sequence ID" value="OQR83043.1"/>
    <property type="molecule type" value="Genomic_DNA"/>
</dbReference>
<evidence type="ECO:0000256" key="8">
    <source>
        <dbReference type="ARBA" id="ARBA00023136"/>
    </source>
</evidence>
<dbReference type="Gene3D" id="1.20.1560.10">
    <property type="entry name" value="ABC transporter type 1, transmembrane domain"/>
    <property type="match status" value="1"/>
</dbReference>
<dbReference type="GO" id="GO:0140359">
    <property type="term" value="F:ABC-type transporter activity"/>
    <property type="evidence" value="ECO:0007669"/>
    <property type="project" value="InterPro"/>
</dbReference>
<evidence type="ECO:0000256" key="6">
    <source>
        <dbReference type="ARBA" id="ARBA00022840"/>
    </source>
</evidence>
<evidence type="ECO:0000256" key="4">
    <source>
        <dbReference type="ARBA" id="ARBA00022737"/>
    </source>
</evidence>
<dbReference type="InterPro" id="IPR011527">
    <property type="entry name" value="ABC1_TM_dom"/>
</dbReference>
<keyword evidence="12" id="KW-1185">Reference proteome</keyword>
<dbReference type="PROSITE" id="PS50929">
    <property type="entry name" value="ABC_TM1F"/>
    <property type="match status" value="1"/>
</dbReference>
<evidence type="ECO:0000256" key="9">
    <source>
        <dbReference type="SAM" id="Phobius"/>
    </source>
</evidence>
<dbReference type="Pfam" id="PF00664">
    <property type="entry name" value="ABC_membrane"/>
    <property type="match status" value="1"/>
</dbReference>
<keyword evidence="2" id="KW-0813">Transport</keyword>
<dbReference type="GO" id="GO:0016020">
    <property type="term" value="C:membrane"/>
    <property type="evidence" value="ECO:0007669"/>
    <property type="project" value="InterPro"/>
</dbReference>
<evidence type="ECO:0000259" key="10">
    <source>
        <dbReference type="PROSITE" id="PS50929"/>
    </source>
</evidence>
<protein>
    <submittedName>
        <fullName evidence="11">ATP-binding Cassette (ABC) Superfamily</fullName>
    </submittedName>
</protein>